<keyword evidence="5 7" id="KW-0808">Transferase</keyword>
<evidence type="ECO:0000313" key="8">
    <source>
        <dbReference type="EMBL" id="SHI70704.1"/>
    </source>
</evidence>
<sequence length="218" mass="24116">MDFAIARRRMVEQQIMARGVTDQRVLDAMLQVPRHLFVEPGLHSHAYSDASLPIGEKQTISQPYMVASMSAALELEGHERILEIGTGSGYQSAILSLLVKRVYSIERISSLAGRARKVLDQLCLSNVNIKVGDGTIGWKDQAPFDGILVAAGAPDIPTEYLQQLEIGGKLVLPVGDRSQQILMRITRLENGNYKREQLMGCRFVPLIGEQGWLTADED</sequence>
<dbReference type="Pfam" id="PF01135">
    <property type="entry name" value="PCMT"/>
    <property type="match status" value="1"/>
</dbReference>
<proteinExistence type="inferred from homology"/>
<comment type="subcellular location">
    <subcellularLocation>
        <location evidence="1 7">Cytoplasm</location>
    </subcellularLocation>
</comment>
<protein>
    <recommendedName>
        <fullName evidence="7">Protein-L-isoaspartate O-methyltransferase</fullName>
        <ecNumber evidence="7">2.1.1.77</ecNumber>
    </recommendedName>
    <alternativeName>
        <fullName evidence="7">L-isoaspartyl protein carboxyl methyltransferase</fullName>
    </alternativeName>
    <alternativeName>
        <fullName evidence="7">Protein L-isoaspartyl methyltransferase</fullName>
    </alternativeName>
    <alternativeName>
        <fullName evidence="7">Protein-beta-aspartate methyltransferase</fullName>
        <shortName evidence="7">PIMT</shortName>
    </alternativeName>
</protein>
<comment type="catalytic activity">
    <reaction evidence="7">
        <text>[protein]-L-isoaspartate + S-adenosyl-L-methionine = [protein]-L-isoaspartate alpha-methyl ester + S-adenosyl-L-homocysteine</text>
        <dbReference type="Rhea" id="RHEA:12705"/>
        <dbReference type="Rhea" id="RHEA-COMP:12143"/>
        <dbReference type="Rhea" id="RHEA-COMP:12144"/>
        <dbReference type="ChEBI" id="CHEBI:57856"/>
        <dbReference type="ChEBI" id="CHEBI:59789"/>
        <dbReference type="ChEBI" id="CHEBI:90596"/>
        <dbReference type="ChEBI" id="CHEBI:90598"/>
        <dbReference type="EC" id="2.1.1.77"/>
    </reaction>
</comment>
<evidence type="ECO:0000256" key="1">
    <source>
        <dbReference type="ARBA" id="ARBA00004496"/>
    </source>
</evidence>
<keyword evidence="9" id="KW-1185">Reference proteome</keyword>
<comment type="function">
    <text evidence="7">Catalyzes the methyl esterification of L-isoaspartyl residues in peptides and proteins that result from spontaneous decomposition of normal L-aspartyl and L-asparaginyl residues. It plays a role in the repair and/or degradation of damaged proteins.</text>
</comment>
<dbReference type="OrthoDB" id="9810066at2"/>
<gene>
    <name evidence="7" type="primary">pcm</name>
    <name evidence="8" type="ORF">SAMN02745165_00619</name>
</gene>
<keyword evidence="4 7" id="KW-0489">Methyltransferase</keyword>
<evidence type="ECO:0000313" key="9">
    <source>
        <dbReference type="Proteomes" id="UP000184171"/>
    </source>
</evidence>
<evidence type="ECO:0000256" key="2">
    <source>
        <dbReference type="ARBA" id="ARBA00005369"/>
    </source>
</evidence>
<accession>A0A1M6DBR7</accession>
<dbReference type="STRING" id="1122189.SAMN02745165_00619"/>
<feature type="active site" evidence="7">
    <location>
        <position position="61"/>
    </location>
</feature>
<dbReference type="FunFam" id="3.40.50.150:FF:000010">
    <property type="entry name" value="Protein-L-isoaspartate O-methyltransferase"/>
    <property type="match status" value="1"/>
</dbReference>
<dbReference type="InterPro" id="IPR029063">
    <property type="entry name" value="SAM-dependent_MTases_sf"/>
</dbReference>
<dbReference type="PANTHER" id="PTHR11579">
    <property type="entry name" value="PROTEIN-L-ISOASPARTATE O-METHYLTRANSFERASE"/>
    <property type="match status" value="1"/>
</dbReference>
<dbReference type="HAMAP" id="MF_00090">
    <property type="entry name" value="PIMT"/>
    <property type="match status" value="1"/>
</dbReference>
<dbReference type="GO" id="GO:0032259">
    <property type="term" value="P:methylation"/>
    <property type="evidence" value="ECO:0007669"/>
    <property type="project" value="UniProtKB-KW"/>
</dbReference>
<organism evidence="8 9">
    <name type="scientific">Malonomonas rubra DSM 5091</name>
    <dbReference type="NCBI Taxonomy" id="1122189"/>
    <lineage>
        <taxon>Bacteria</taxon>
        <taxon>Pseudomonadati</taxon>
        <taxon>Thermodesulfobacteriota</taxon>
        <taxon>Desulfuromonadia</taxon>
        <taxon>Desulfuromonadales</taxon>
        <taxon>Geopsychrobacteraceae</taxon>
        <taxon>Malonomonas</taxon>
    </lineage>
</organism>
<dbReference type="Proteomes" id="UP000184171">
    <property type="component" value="Unassembled WGS sequence"/>
</dbReference>
<dbReference type="NCBIfam" id="NF001453">
    <property type="entry name" value="PRK00312.1"/>
    <property type="match status" value="1"/>
</dbReference>
<evidence type="ECO:0000256" key="5">
    <source>
        <dbReference type="ARBA" id="ARBA00022679"/>
    </source>
</evidence>
<dbReference type="PANTHER" id="PTHR11579:SF0">
    <property type="entry name" value="PROTEIN-L-ISOASPARTATE(D-ASPARTATE) O-METHYLTRANSFERASE"/>
    <property type="match status" value="1"/>
</dbReference>
<dbReference type="GO" id="GO:0030091">
    <property type="term" value="P:protein repair"/>
    <property type="evidence" value="ECO:0007669"/>
    <property type="project" value="UniProtKB-UniRule"/>
</dbReference>
<dbReference type="CDD" id="cd02440">
    <property type="entry name" value="AdoMet_MTases"/>
    <property type="match status" value="1"/>
</dbReference>
<evidence type="ECO:0000256" key="7">
    <source>
        <dbReference type="HAMAP-Rule" id="MF_00090"/>
    </source>
</evidence>
<evidence type="ECO:0000256" key="3">
    <source>
        <dbReference type="ARBA" id="ARBA00022490"/>
    </source>
</evidence>
<keyword evidence="3 7" id="KW-0963">Cytoplasm</keyword>
<evidence type="ECO:0000256" key="4">
    <source>
        <dbReference type="ARBA" id="ARBA00022603"/>
    </source>
</evidence>
<dbReference type="RefSeq" id="WP_072905472.1">
    <property type="nucleotide sequence ID" value="NZ_FQZT01000002.1"/>
</dbReference>
<dbReference type="NCBIfam" id="TIGR00080">
    <property type="entry name" value="pimt"/>
    <property type="match status" value="1"/>
</dbReference>
<dbReference type="GO" id="GO:0005737">
    <property type="term" value="C:cytoplasm"/>
    <property type="evidence" value="ECO:0007669"/>
    <property type="project" value="UniProtKB-SubCell"/>
</dbReference>
<comment type="similarity">
    <text evidence="2 7">Belongs to the methyltransferase superfamily. L-isoaspartyl/D-aspartyl protein methyltransferase family.</text>
</comment>
<dbReference type="EMBL" id="FQZT01000002">
    <property type="protein sequence ID" value="SHI70704.1"/>
    <property type="molecule type" value="Genomic_DNA"/>
</dbReference>
<evidence type="ECO:0000256" key="6">
    <source>
        <dbReference type="ARBA" id="ARBA00022691"/>
    </source>
</evidence>
<dbReference type="PROSITE" id="PS01279">
    <property type="entry name" value="PCMT"/>
    <property type="match status" value="1"/>
</dbReference>
<dbReference type="InterPro" id="IPR000682">
    <property type="entry name" value="PCMT"/>
</dbReference>
<name>A0A1M6DBR7_MALRU</name>
<dbReference type="EC" id="2.1.1.77" evidence="7"/>
<dbReference type="Gene3D" id="3.40.50.150">
    <property type="entry name" value="Vaccinia Virus protein VP39"/>
    <property type="match status" value="1"/>
</dbReference>
<reference evidence="8 9" key="1">
    <citation type="submission" date="2016-11" db="EMBL/GenBank/DDBJ databases">
        <authorList>
            <person name="Jaros S."/>
            <person name="Januszkiewicz K."/>
            <person name="Wedrychowicz H."/>
        </authorList>
    </citation>
    <scope>NUCLEOTIDE SEQUENCE [LARGE SCALE GENOMIC DNA]</scope>
    <source>
        <strain evidence="8 9">DSM 5091</strain>
    </source>
</reference>
<dbReference type="AlphaFoldDB" id="A0A1M6DBR7"/>
<dbReference type="GO" id="GO:0004719">
    <property type="term" value="F:protein-L-isoaspartate (D-aspartate) O-methyltransferase activity"/>
    <property type="evidence" value="ECO:0007669"/>
    <property type="project" value="UniProtKB-UniRule"/>
</dbReference>
<dbReference type="SUPFAM" id="SSF53335">
    <property type="entry name" value="S-adenosyl-L-methionine-dependent methyltransferases"/>
    <property type="match status" value="1"/>
</dbReference>
<keyword evidence="6 7" id="KW-0949">S-adenosyl-L-methionine</keyword>